<accession>A0A0R1M5K5</accession>
<dbReference type="PATRIC" id="fig|1423731.3.peg.151"/>
<dbReference type="GO" id="GO:0006598">
    <property type="term" value="P:polyamine catabolic process"/>
    <property type="evidence" value="ECO:0007669"/>
    <property type="project" value="TreeGrafter"/>
</dbReference>
<reference evidence="1 2" key="1">
    <citation type="journal article" date="2015" name="Genome Announc.">
        <title>Expanding the biotechnology potential of lactobacilli through comparative genomics of 213 strains and associated genera.</title>
        <authorList>
            <person name="Sun Z."/>
            <person name="Harris H.M."/>
            <person name="McCann A."/>
            <person name="Guo C."/>
            <person name="Argimon S."/>
            <person name="Zhang W."/>
            <person name="Yang X."/>
            <person name="Jeffery I.B."/>
            <person name="Cooney J.C."/>
            <person name="Kagawa T.F."/>
            <person name="Liu W."/>
            <person name="Song Y."/>
            <person name="Salvetti E."/>
            <person name="Wrobel A."/>
            <person name="Rasinkangas P."/>
            <person name="Parkhill J."/>
            <person name="Rea M.C."/>
            <person name="O'Sullivan O."/>
            <person name="Ritari J."/>
            <person name="Douillard F.P."/>
            <person name="Paul Ross R."/>
            <person name="Yang R."/>
            <person name="Briner A.E."/>
            <person name="Felis G.E."/>
            <person name="de Vos W.M."/>
            <person name="Barrangou R."/>
            <person name="Klaenhammer T.R."/>
            <person name="Caufield P.W."/>
            <person name="Cui Y."/>
            <person name="Zhang H."/>
            <person name="O'Toole P.W."/>
        </authorList>
    </citation>
    <scope>NUCLEOTIDE SEQUENCE [LARGE SCALE GENOMIC DNA]</scope>
    <source>
        <strain evidence="1 2">DSM 19910</strain>
    </source>
</reference>
<organism evidence="1 2">
    <name type="scientific">Liquorilactobacillus capillatus DSM 19910</name>
    <dbReference type="NCBI Taxonomy" id="1423731"/>
    <lineage>
        <taxon>Bacteria</taxon>
        <taxon>Bacillati</taxon>
        <taxon>Bacillota</taxon>
        <taxon>Bacilli</taxon>
        <taxon>Lactobacillales</taxon>
        <taxon>Lactobacillaceae</taxon>
        <taxon>Liquorilactobacillus</taxon>
    </lineage>
</organism>
<keyword evidence="1" id="KW-0378">Hydrolase</keyword>
<dbReference type="CDD" id="cd01745">
    <property type="entry name" value="GATase1_2"/>
    <property type="match status" value="1"/>
</dbReference>
<evidence type="ECO:0000313" key="2">
    <source>
        <dbReference type="Proteomes" id="UP000051621"/>
    </source>
</evidence>
<dbReference type="InterPro" id="IPR011697">
    <property type="entry name" value="Peptidase_C26"/>
</dbReference>
<dbReference type="SUPFAM" id="SSF52317">
    <property type="entry name" value="Class I glutamine amidotransferase-like"/>
    <property type="match status" value="1"/>
</dbReference>
<comment type="caution">
    <text evidence="1">The sequence shown here is derived from an EMBL/GenBank/DDBJ whole genome shotgun (WGS) entry which is preliminary data.</text>
</comment>
<dbReference type="InterPro" id="IPR029062">
    <property type="entry name" value="Class_I_gatase-like"/>
</dbReference>
<protein>
    <submittedName>
        <fullName evidence="1">Gamma-glutamyl-gamma-aminobutyrate hydrolase</fullName>
    </submittedName>
</protein>
<gene>
    <name evidence="1" type="ORF">FC81_GL000145</name>
</gene>
<dbReference type="GO" id="GO:0005829">
    <property type="term" value="C:cytosol"/>
    <property type="evidence" value="ECO:0007669"/>
    <property type="project" value="TreeGrafter"/>
</dbReference>
<dbReference type="GO" id="GO:0033969">
    <property type="term" value="F:gamma-glutamyl-gamma-aminobutyrate hydrolase activity"/>
    <property type="evidence" value="ECO:0007669"/>
    <property type="project" value="TreeGrafter"/>
</dbReference>
<name>A0A0R1M5K5_9LACO</name>
<dbReference type="OrthoDB" id="9813383at2"/>
<dbReference type="Pfam" id="PF07722">
    <property type="entry name" value="Peptidase_C26"/>
    <property type="match status" value="1"/>
</dbReference>
<dbReference type="AlphaFoldDB" id="A0A0R1M5K5"/>
<dbReference type="InterPro" id="IPR044668">
    <property type="entry name" value="PuuD-like"/>
</dbReference>
<dbReference type="STRING" id="1423731.FC81_GL000145"/>
<sequence length="243" mass="26949">MIPKIGIASNHLLHPTERFKTNYVDYIQKAYVDGVRQSGGLPLVFPLGYSAEAKSYLELVDALLLAGGQDVSPALYGTEPIKALGETDLARDKFEIALVKEAIRQQKPILGICRGQQLVNVALGGTLFQDLSSQKQISTVHNQFPTDFDIQTHYITTNQQSWISNLFGQRLFVNSFHHQAVNKLGSGLSVVARSDDNIIEALESNDGNIFTVQFHPECLFKAHSEFSQIFAYLIQKAVAARKN</sequence>
<evidence type="ECO:0000313" key="1">
    <source>
        <dbReference type="EMBL" id="KRL03145.1"/>
    </source>
</evidence>
<dbReference type="Proteomes" id="UP000051621">
    <property type="component" value="Unassembled WGS sequence"/>
</dbReference>
<proteinExistence type="predicted"/>
<dbReference type="PANTHER" id="PTHR43235:SF1">
    <property type="entry name" value="GLUTAMINE AMIDOTRANSFERASE PB2B2.05-RELATED"/>
    <property type="match status" value="1"/>
</dbReference>
<keyword evidence="2" id="KW-1185">Reference proteome</keyword>
<dbReference type="PROSITE" id="PS51273">
    <property type="entry name" value="GATASE_TYPE_1"/>
    <property type="match status" value="1"/>
</dbReference>
<dbReference type="RefSeq" id="WP_057741988.1">
    <property type="nucleotide sequence ID" value="NZ_AZEF01000006.1"/>
</dbReference>
<dbReference type="EMBL" id="AZEF01000006">
    <property type="protein sequence ID" value="KRL03145.1"/>
    <property type="molecule type" value="Genomic_DNA"/>
</dbReference>
<dbReference type="Gene3D" id="3.40.50.880">
    <property type="match status" value="1"/>
</dbReference>
<dbReference type="PANTHER" id="PTHR43235">
    <property type="entry name" value="GLUTAMINE AMIDOTRANSFERASE PB2B2.05-RELATED"/>
    <property type="match status" value="1"/>
</dbReference>